<dbReference type="AlphaFoldDB" id="A0A024JXK4"/>
<proteinExistence type="predicted"/>
<feature type="transmembrane region" description="Helical" evidence="1">
    <location>
        <begin position="28"/>
        <end position="49"/>
    </location>
</feature>
<keyword evidence="1" id="KW-0812">Transmembrane</keyword>
<reference evidence="2" key="2">
    <citation type="submission" date="2014-04" db="EMBL/GenBank/DDBJ databases">
        <authorList>
            <person name="Xu Y.W."/>
            <person name="Yang Q."/>
        </authorList>
    </citation>
    <scope>NUCLEOTIDE SEQUENCE</scope>
    <source>
        <strain evidence="2">DSM 44626</strain>
    </source>
</reference>
<reference evidence="2" key="1">
    <citation type="journal article" date="2014" name="Genome Announc.">
        <title>Draft Genome Sequence of Mycobacterium triplex DSM 44626.</title>
        <authorList>
            <person name="Sassi M."/>
            <person name="Croce O."/>
            <person name="Robert C."/>
            <person name="Raoult D."/>
            <person name="Drancourt M."/>
        </authorList>
    </citation>
    <scope>NUCLEOTIDE SEQUENCE [LARGE SCALE GENOMIC DNA]</scope>
    <source>
        <strain evidence="2">DSM 44626</strain>
    </source>
</reference>
<protein>
    <submittedName>
        <fullName evidence="2">Uncharacterized protein</fullName>
    </submittedName>
</protein>
<sequence length="201" mass="21798">MSAWPRVLLASRVLRCNGDPVSLDWGNVPAAVSAGVALASAAVSALAAIRSRKSRAEADRRAKDAAEAAVRSADAAVQSVEAQRQAADAAQEFAAAYQNEARIRAAEREAAADEPPWDLMRQGEFNVLLMNNSPEPRFHVTADGEQVRAPGGFAWELIEADESEMFHVLAGDDASPQIVVTWYDTEIRAGEPRRWRGFPRS</sequence>
<accession>A0A024JXK4</accession>
<gene>
    <name evidence="2" type="ORF">BN973_02924</name>
</gene>
<dbReference type="Proteomes" id="UP000028880">
    <property type="component" value="Unassembled WGS sequence"/>
</dbReference>
<evidence type="ECO:0000313" key="2">
    <source>
        <dbReference type="EMBL" id="CDO88555.1"/>
    </source>
</evidence>
<organism evidence="2">
    <name type="scientific">Mycobacterium triplex</name>
    <dbReference type="NCBI Taxonomy" id="47839"/>
    <lineage>
        <taxon>Bacteria</taxon>
        <taxon>Bacillati</taxon>
        <taxon>Actinomycetota</taxon>
        <taxon>Actinomycetes</taxon>
        <taxon>Mycobacteriales</taxon>
        <taxon>Mycobacteriaceae</taxon>
        <taxon>Mycobacterium</taxon>
        <taxon>Mycobacterium simiae complex</taxon>
    </lineage>
</organism>
<dbReference type="EMBL" id="HG964446">
    <property type="protein sequence ID" value="CDO88555.1"/>
    <property type="molecule type" value="Genomic_DNA"/>
</dbReference>
<keyword evidence="1" id="KW-1133">Transmembrane helix</keyword>
<name>A0A024JXK4_9MYCO</name>
<keyword evidence="1" id="KW-0472">Membrane</keyword>
<dbReference type="HOGENOM" id="CLU_1530889_0_0_11"/>
<evidence type="ECO:0000256" key="1">
    <source>
        <dbReference type="SAM" id="Phobius"/>
    </source>
</evidence>